<accession>A0ABQ4KA15</accession>
<protein>
    <submittedName>
        <fullName evidence="1">Uncharacterized protein</fullName>
    </submittedName>
</protein>
<proteinExistence type="predicted"/>
<name>A0ABQ4KA15_9BACI</name>
<dbReference type="Proteomes" id="UP000680279">
    <property type="component" value="Unassembled WGS sequence"/>
</dbReference>
<evidence type="ECO:0000313" key="2">
    <source>
        <dbReference type="Proteomes" id="UP000680279"/>
    </source>
</evidence>
<organism evidence="1 2">
    <name type="scientific">Siminovitchia fordii</name>
    <dbReference type="NCBI Taxonomy" id="254759"/>
    <lineage>
        <taxon>Bacteria</taxon>
        <taxon>Bacillati</taxon>
        <taxon>Bacillota</taxon>
        <taxon>Bacilli</taxon>
        <taxon>Bacillales</taxon>
        <taxon>Bacillaceae</taxon>
        <taxon>Siminovitchia</taxon>
    </lineage>
</organism>
<gene>
    <name evidence="1" type="ORF">J1TS3_37030</name>
</gene>
<keyword evidence="2" id="KW-1185">Reference proteome</keyword>
<comment type="caution">
    <text evidence="1">The sequence shown here is derived from an EMBL/GenBank/DDBJ whole genome shotgun (WGS) entry which is preliminary data.</text>
</comment>
<dbReference type="EMBL" id="BOQT01000018">
    <property type="protein sequence ID" value="GIN22569.1"/>
    <property type="molecule type" value="Genomic_DNA"/>
</dbReference>
<dbReference type="RefSeq" id="WP_212963687.1">
    <property type="nucleotide sequence ID" value="NZ_BOQT01000018.1"/>
</dbReference>
<evidence type="ECO:0000313" key="1">
    <source>
        <dbReference type="EMBL" id="GIN22569.1"/>
    </source>
</evidence>
<sequence>MDYKHIHVDYVRGFVELSKALRKLKPDQVITIVKDAGYTIVWKSNNEYESSLL</sequence>
<reference evidence="1 2" key="1">
    <citation type="submission" date="2021-03" db="EMBL/GenBank/DDBJ databases">
        <title>Antimicrobial resistance genes in bacteria isolated from Japanese honey, and their potential for conferring macrolide and lincosamide resistance in the American foulbrood pathogen Paenibacillus larvae.</title>
        <authorList>
            <person name="Okamoto M."/>
            <person name="Kumagai M."/>
            <person name="Kanamori H."/>
            <person name="Takamatsu D."/>
        </authorList>
    </citation>
    <scope>NUCLEOTIDE SEQUENCE [LARGE SCALE GENOMIC DNA]</scope>
    <source>
        <strain evidence="1 2">J1TS3</strain>
    </source>
</reference>